<evidence type="ECO:0000313" key="10">
    <source>
        <dbReference type="Proteomes" id="UP000032250"/>
    </source>
</evidence>
<dbReference type="GO" id="GO:0005886">
    <property type="term" value="C:plasma membrane"/>
    <property type="evidence" value="ECO:0007669"/>
    <property type="project" value="UniProtKB-SubCell"/>
</dbReference>
<dbReference type="EMBL" id="JXSU01000007">
    <property type="protein sequence ID" value="KIS23028.1"/>
    <property type="molecule type" value="Genomic_DNA"/>
</dbReference>
<dbReference type="HOGENOM" id="CLU_077149_0_1_9"/>
<comment type="similarity">
    <text evidence="2">Belongs to the UPF0702 family.</text>
</comment>
<dbReference type="Pfam" id="PF04239">
    <property type="entry name" value="DUF421"/>
    <property type="match status" value="1"/>
</dbReference>
<sequence>MELLKEIFGTVEEISPFVFALRSIVVGFLLFVEGKVLPHRAGGQFAGYDFAFFWMMGGITAAPLFEAKISFINTVVVIVVIYILHYLISYIAVKNRTFAKVVLGKSIPLISSGKILKPNMAKAFLPLELLLADMRSIDVPNINEVEAAVLETSGHVSVLKKSDYQPVTPKDLNIQTIGGGLPTLLINEGRIVEKNLKALGYDEKWLKNELLKKGIIDVKDVYAALIDSTGELYYSVITEK</sequence>
<protein>
    <recommendedName>
        <fullName evidence="8">YetF C-terminal domain-containing protein</fullName>
    </recommendedName>
</protein>
<evidence type="ECO:0000313" key="9">
    <source>
        <dbReference type="EMBL" id="KIS23028.1"/>
    </source>
</evidence>
<dbReference type="PANTHER" id="PTHR34582:SF6">
    <property type="entry name" value="UPF0702 TRANSMEMBRANE PROTEIN YCAP"/>
    <property type="match status" value="1"/>
</dbReference>
<reference evidence="9 10" key="1">
    <citation type="submission" date="2014-06" db="EMBL/GenBank/DDBJ databases">
        <title>Genome characterization of distinct group I Clostridium botulinum lineages.</title>
        <authorList>
            <person name="Giordani F."/>
            <person name="Anselmo A."/>
            <person name="Fillo S."/>
            <person name="Palozzi A.M."/>
            <person name="Fortunato A."/>
            <person name="Gentile B."/>
            <person name="Ciammaruconi A."/>
            <person name="Anniballi F."/>
            <person name="De Medici D."/>
            <person name="Lista F."/>
        </authorList>
    </citation>
    <scope>NUCLEOTIDE SEQUENCE [LARGE SCALE GENOMIC DNA]</scope>
    <source>
        <strain evidence="9 10">B2 450</strain>
    </source>
</reference>
<dbReference type="InterPro" id="IPR023090">
    <property type="entry name" value="UPF0702_alpha/beta_dom_sf"/>
</dbReference>
<organism evidence="9 10">
    <name type="scientific">Clostridium botulinum B2 450</name>
    <dbReference type="NCBI Taxonomy" id="1379739"/>
    <lineage>
        <taxon>Bacteria</taxon>
        <taxon>Bacillati</taxon>
        <taxon>Bacillota</taxon>
        <taxon>Clostridia</taxon>
        <taxon>Eubacteriales</taxon>
        <taxon>Clostridiaceae</taxon>
        <taxon>Clostridium</taxon>
    </lineage>
</organism>
<feature type="domain" description="YetF C-terminal" evidence="8">
    <location>
        <begin position="94"/>
        <end position="224"/>
    </location>
</feature>
<evidence type="ECO:0000256" key="4">
    <source>
        <dbReference type="ARBA" id="ARBA00022692"/>
    </source>
</evidence>
<keyword evidence="4 7" id="KW-0812">Transmembrane</keyword>
<feature type="transmembrane region" description="Helical" evidence="7">
    <location>
        <begin position="71"/>
        <end position="93"/>
    </location>
</feature>
<feature type="transmembrane region" description="Helical" evidence="7">
    <location>
        <begin position="14"/>
        <end position="33"/>
    </location>
</feature>
<gene>
    <name evidence="9" type="ORF">N495_05330</name>
</gene>
<feature type="transmembrane region" description="Helical" evidence="7">
    <location>
        <begin position="45"/>
        <end position="65"/>
    </location>
</feature>
<evidence type="ECO:0000256" key="7">
    <source>
        <dbReference type="SAM" id="Phobius"/>
    </source>
</evidence>
<dbReference type="InterPro" id="IPR007353">
    <property type="entry name" value="DUF421"/>
</dbReference>
<keyword evidence="5 7" id="KW-1133">Transmembrane helix</keyword>
<evidence type="ECO:0000256" key="1">
    <source>
        <dbReference type="ARBA" id="ARBA00004651"/>
    </source>
</evidence>
<name>A0A0D0ZWH8_CLOBO</name>
<evidence type="ECO:0000256" key="5">
    <source>
        <dbReference type="ARBA" id="ARBA00022989"/>
    </source>
</evidence>
<dbReference type="OrthoDB" id="9778331at2"/>
<evidence type="ECO:0000256" key="2">
    <source>
        <dbReference type="ARBA" id="ARBA00006448"/>
    </source>
</evidence>
<accession>A0A0D0ZWH8</accession>
<evidence type="ECO:0000256" key="6">
    <source>
        <dbReference type="ARBA" id="ARBA00023136"/>
    </source>
</evidence>
<dbReference type="Proteomes" id="UP000032250">
    <property type="component" value="Unassembled WGS sequence"/>
</dbReference>
<keyword evidence="6 7" id="KW-0472">Membrane</keyword>
<keyword evidence="3" id="KW-1003">Cell membrane</keyword>
<dbReference type="PATRIC" id="fig|1379739.3.peg.1393"/>
<evidence type="ECO:0000256" key="3">
    <source>
        <dbReference type="ARBA" id="ARBA00022475"/>
    </source>
</evidence>
<proteinExistence type="inferred from homology"/>
<dbReference type="PANTHER" id="PTHR34582">
    <property type="entry name" value="UPF0702 TRANSMEMBRANE PROTEIN YCAP"/>
    <property type="match status" value="1"/>
</dbReference>
<evidence type="ECO:0000259" key="8">
    <source>
        <dbReference type="Pfam" id="PF04239"/>
    </source>
</evidence>
<dbReference type="Gene3D" id="3.30.240.20">
    <property type="entry name" value="bsu07140 like domains"/>
    <property type="match status" value="2"/>
</dbReference>
<dbReference type="AlphaFoldDB" id="A0A0D0ZWH8"/>
<comment type="caution">
    <text evidence="9">The sequence shown here is derived from an EMBL/GenBank/DDBJ whole genome shotgun (WGS) entry which is preliminary data.</text>
</comment>
<comment type="subcellular location">
    <subcellularLocation>
        <location evidence="1">Cell membrane</location>
        <topology evidence="1">Multi-pass membrane protein</topology>
    </subcellularLocation>
</comment>